<evidence type="ECO:0000256" key="6">
    <source>
        <dbReference type="ARBA" id="ARBA00022527"/>
    </source>
</evidence>
<dbReference type="InterPro" id="IPR055414">
    <property type="entry name" value="LRR_R13L4/SHOC2-like"/>
</dbReference>
<gene>
    <name evidence="21" type="ORF">CRG98_022114</name>
</gene>
<dbReference type="EMBL" id="PGOL01001505">
    <property type="protein sequence ID" value="PKI57463.1"/>
    <property type="molecule type" value="Genomic_DNA"/>
</dbReference>
<dbReference type="Proteomes" id="UP000233551">
    <property type="component" value="Unassembled WGS sequence"/>
</dbReference>
<feature type="domain" description="Protein kinase" evidence="20">
    <location>
        <begin position="714"/>
        <end position="1067"/>
    </location>
</feature>
<evidence type="ECO:0000256" key="1">
    <source>
        <dbReference type="ARBA" id="ARBA00004162"/>
    </source>
</evidence>
<evidence type="ECO:0000256" key="12">
    <source>
        <dbReference type="ARBA" id="ARBA00022741"/>
    </source>
</evidence>
<dbReference type="Gene3D" id="3.30.200.20">
    <property type="entry name" value="Phosphorylase Kinase, domain 1"/>
    <property type="match status" value="1"/>
</dbReference>
<keyword evidence="5" id="KW-1003">Cell membrane</keyword>
<dbReference type="Pfam" id="PF00560">
    <property type="entry name" value="LRR_1"/>
    <property type="match status" value="3"/>
</dbReference>
<evidence type="ECO:0000256" key="16">
    <source>
        <dbReference type="ARBA" id="ARBA00023136"/>
    </source>
</evidence>
<dbReference type="GO" id="GO:0005524">
    <property type="term" value="F:ATP binding"/>
    <property type="evidence" value="ECO:0007669"/>
    <property type="project" value="UniProtKB-KW"/>
</dbReference>
<evidence type="ECO:0000256" key="13">
    <source>
        <dbReference type="ARBA" id="ARBA00022777"/>
    </source>
</evidence>
<evidence type="ECO:0000256" key="11">
    <source>
        <dbReference type="ARBA" id="ARBA00022737"/>
    </source>
</evidence>
<dbReference type="InterPro" id="IPR013210">
    <property type="entry name" value="LRR_N_plant-typ"/>
</dbReference>
<keyword evidence="6" id="KW-0723">Serine/threonine-protein kinase</keyword>
<keyword evidence="14" id="KW-0067">ATP-binding</keyword>
<dbReference type="SMART" id="SM00369">
    <property type="entry name" value="LRR_TYP"/>
    <property type="match status" value="8"/>
</dbReference>
<reference evidence="21 22" key="1">
    <citation type="submission" date="2017-11" db="EMBL/GenBank/DDBJ databases">
        <title>De-novo sequencing of pomegranate (Punica granatum L.) genome.</title>
        <authorList>
            <person name="Akparov Z."/>
            <person name="Amiraslanov A."/>
            <person name="Hajiyeva S."/>
            <person name="Abbasov M."/>
            <person name="Kaur K."/>
            <person name="Hamwieh A."/>
            <person name="Solovyev V."/>
            <person name="Salamov A."/>
            <person name="Braich B."/>
            <person name="Kosarev P."/>
            <person name="Mahmoud A."/>
            <person name="Hajiyev E."/>
            <person name="Babayeva S."/>
            <person name="Izzatullayeva V."/>
            <person name="Mammadov A."/>
            <person name="Mammadov A."/>
            <person name="Sharifova S."/>
            <person name="Ojaghi J."/>
            <person name="Eynullazada K."/>
            <person name="Bayramov B."/>
            <person name="Abdulazimova A."/>
            <person name="Shahmuradov I."/>
        </authorList>
    </citation>
    <scope>NUCLEOTIDE SEQUENCE [LARGE SCALE GENOMIC DNA]</scope>
    <source>
        <strain evidence="22">cv. AG2017</strain>
        <tissue evidence="21">Leaf</tissue>
    </source>
</reference>
<keyword evidence="11" id="KW-0677">Repeat</keyword>
<evidence type="ECO:0000256" key="18">
    <source>
        <dbReference type="ARBA" id="ARBA00023180"/>
    </source>
</evidence>
<keyword evidence="22" id="KW-1185">Reference proteome</keyword>
<dbReference type="FunFam" id="3.80.10.10:FF:000288">
    <property type="entry name" value="LRR receptor-like serine/threonine-protein kinase EFR"/>
    <property type="match status" value="1"/>
</dbReference>
<keyword evidence="8" id="KW-0808">Transferase</keyword>
<dbReference type="STRING" id="22663.A0A2I0JNE3"/>
<dbReference type="InterPro" id="IPR003591">
    <property type="entry name" value="Leu-rich_rpt_typical-subtyp"/>
</dbReference>
<comment type="caution">
    <text evidence="21">The sequence shown here is derived from an EMBL/GenBank/DDBJ whole genome shotgun (WGS) entry which is preliminary data.</text>
</comment>
<evidence type="ECO:0000256" key="14">
    <source>
        <dbReference type="ARBA" id="ARBA00022840"/>
    </source>
</evidence>
<keyword evidence="16 19" id="KW-0472">Membrane</keyword>
<evidence type="ECO:0000256" key="10">
    <source>
        <dbReference type="ARBA" id="ARBA00022729"/>
    </source>
</evidence>
<evidence type="ECO:0000256" key="15">
    <source>
        <dbReference type="ARBA" id="ARBA00022989"/>
    </source>
</evidence>
<organism evidence="21 22">
    <name type="scientific">Punica granatum</name>
    <name type="common">Pomegranate</name>
    <dbReference type="NCBI Taxonomy" id="22663"/>
    <lineage>
        <taxon>Eukaryota</taxon>
        <taxon>Viridiplantae</taxon>
        <taxon>Streptophyta</taxon>
        <taxon>Embryophyta</taxon>
        <taxon>Tracheophyta</taxon>
        <taxon>Spermatophyta</taxon>
        <taxon>Magnoliopsida</taxon>
        <taxon>eudicotyledons</taxon>
        <taxon>Gunneridae</taxon>
        <taxon>Pentapetalae</taxon>
        <taxon>rosids</taxon>
        <taxon>malvids</taxon>
        <taxon>Myrtales</taxon>
        <taxon>Lythraceae</taxon>
        <taxon>Punica</taxon>
    </lineage>
</organism>
<dbReference type="InterPro" id="IPR001611">
    <property type="entry name" value="Leu-rich_rpt"/>
</dbReference>
<sequence>MKQNKSSACAILVGIFHFQIIFILCHNSTKLLAFDSEMDRESLLALKSSVHDPRNAISGWNRSVSHCTWAGVSCSGSGSRVRSLNLPSLGLSGTIPSSLSNLTSLENLNLFNNSFYGEIPLNLGNLSSLRTIILAGNSVNGTIPGSLSLCLNLEQISFEDNQLSGSLPPELGNLRSLKILSISLNNLTGEIPRTYGNLSALTTIGLARNQISGEMWDELRGLHNLVIVLLSENQLTGELPLWLFNISSLEYISLTENYLVGKLPGESESCNITKLRELYMAENRIGGKIPSYLFNSSRIQFLDLSSNQFEGSIPIPHNMKDLINLHLGYNNLSSTTEINAQLFNSLRNSTKIEILFLNSNFLSGKLPRSIRNLSLHLRELCLDNNFLVGRFPDGLERYKNLTALSIFKNSFSGNFPISVGKALKLRRVQAHQNIFSGEIPDIFGNLSQLHMLTLGTNQFSGRIPTSISGCKQMNTLGLASNKLSGSIPREIFSLSILRTLRLGSNKLTTPIPFEVGRLRQLETLDMSGNYLSGSIPSSIGECLNLHSLDLARNNLSSQIPGTVGHLLGLESLDLSHNNLSGTIPADLEKLRTLKTLNLSFNRLEGPVPRNGAFAHITWGSLQGNGNLCGSDQEVSRTLGISMCVVTRKLAKKHQLLAILIPVTISALLLLCAILGLIWMRIKRSGRREGYPPPLVKSSLMRISYEEIRKATDNFAPENFIGKGGFGSVYRGTFAGEVSADISATARTYDPELPGSGACTVTSAVKVIDSNQSKASKSFSAECEALKYVRHRNLVKIVTSCSSVDHTGAEFKALVMEFMCNGNLEKWLYPDEDVCDAMKLGLMQRVNIAIDVASAMDYLHSDCKPPIVHCDLKPGNVLLDDHLTARVGDFGLARILMSRDQQELIESSTVGLKGSIGYIAPEYGMGGRASTNGDVYSFGILLLELFIARKPTDVMFQEGLNLNKFASAVDENNCQVLDVVDPRLFSNYGMCSTETGNSSSFFSGQENNDSISVSSSNADQVNDASSSWSKRCGECVAELIRLGLSCARQSPRDRPAMREVLTRLHKLKGLLLGSIDPSCSDNVRSSASV</sequence>
<dbReference type="InterPro" id="IPR032675">
    <property type="entry name" value="LRR_dom_sf"/>
</dbReference>
<dbReference type="InterPro" id="IPR000719">
    <property type="entry name" value="Prot_kinase_dom"/>
</dbReference>
<accession>A0A2I0JNE3</accession>
<keyword evidence="9 19" id="KW-0812">Transmembrane</keyword>
<dbReference type="PROSITE" id="PS50011">
    <property type="entry name" value="PROTEIN_KINASE_DOM"/>
    <property type="match status" value="1"/>
</dbReference>
<dbReference type="Gene3D" id="1.10.510.10">
    <property type="entry name" value="Transferase(Phosphotransferase) domain 1"/>
    <property type="match status" value="1"/>
</dbReference>
<dbReference type="PANTHER" id="PTHR45974">
    <property type="entry name" value="RECEPTOR-LIKE PROTEIN 55"/>
    <property type="match status" value="1"/>
</dbReference>
<dbReference type="SMART" id="SM00220">
    <property type="entry name" value="S_TKc"/>
    <property type="match status" value="1"/>
</dbReference>
<dbReference type="EC" id="2.7.11.1" evidence="4"/>
<evidence type="ECO:0000256" key="17">
    <source>
        <dbReference type="ARBA" id="ARBA00023170"/>
    </source>
</evidence>
<dbReference type="PRINTS" id="PR00019">
    <property type="entry name" value="LEURICHRPT"/>
</dbReference>
<keyword evidence="17" id="KW-0675">Receptor</keyword>
<dbReference type="AlphaFoldDB" id="A0A2I0JNE3"/>
<dbReference type="Pfam" id="PF23598">
    <property type="entry name" value="LRR_14"/>
    <property type="match status" value="1"/>
</dbReference>
<dbReference type="Gene3D" id="3.80.10.10">
    <property type="entry name" value="Ribonuclease Inhibitor"/>
    <property type="match status" value="4"/>
</dbReference>
<dbReference type="PROSITE" id="PS00108">
    <property type="entry name" value="PROTEIN_KINASE_ST"/>
    <property type="match status" value="1"/>
</dbReference>
<feature type="transmembrane region" description="Helical" evidence="19">
    <location>
        <begin position="655"/>
        <end position="678"/>
    </location>
</feature>
<keyword evidence="18" id="KW-0325">Glycoprotein</keyword>
<dbReference type="SUPFAM" id="SSF52058">
    <property type="entry name" value="L domain-like"/>
    <property type="match status" value="2"/>
</dbReference>
<dbReference type="SUPFAM" id="SSF56112">
    <property type="entry name" value="Protein kinase-like (PK-like)"/>
    <property type="match status" value="1"/>
</dbReference>
<protein>
    <recommendedName>
        <fullName evidence="4">non-specific serine/threonine protein kinase</fullName>
        <ecNumber evidence="4">2.7.11.1</ecNumber>
    </recommendedName>
</protein>
<dbReference type="Pfam" id="PF08263">
    <property type="entry name" value="LRRNT_2"/>
    <property type="match status" value="1"/>
</dbReference>
<dbReference type="GO" id="GO:0005886">
    <property type="term" value="C:plasma membrane"/>
    <property type="evidence" value="ECO:0007669"/>
    <property type="project" value="UniProtKB-SubCell"/>
</dbReference>
<dbReference type="InterPro" id="IPR008271">
    <property type="entry name" value="Ser/Thr_kinase_AS"/>
</dbReference>
<evidence type="ECO:0000256" key="3">
    <source>
        <dbReference type="ARBA" id="ARBA00008684"/>
    </source>
</evidence>
<keyword evidence="12" id="KW-0547">Nucleotide-binding</keyword>
<dbReference type="GO" id="GO:0004674">
    <property type="term" value="F:protein serine/threonine kinase activity"/>
    <property type="evidence" value="ECO:0007669"/>
    <property type="project" value="UniProtKB-KW"/>
</dbReference>
<evidence type="ECO:0000313" key="21">
    <source>
        <dbReference type="EMBL" id="PKI57463.1"/>
    </source>
</evidence>
<evidence type="ECO:0000256" key="8">
    <source>
        <dbReference type="ARBA" id="ARBA00022679"/>
    </source>
</evidence>
<name>A0A2I0JNE3_PUNGR</name>
<dbReference type="PROSITE" id="PS51450">
    <property type="entry name" value="LRR"/>
    <property type="match status" value="1"/>
</dbReference>
<evidence type="ECO:0000256" key="5">
    <source>
        <dbReference type="ARBA" id="ARBA00022475"/>
    </source>
</evidence>
<evidence type="ECO:0000256" key="4">
    <source>
        <dbReference type="ARBA" id="ARBA00012513"/>
    </source>
</evidence>
<comment type="subcellular location">
    <subcellularLocation>
        <location evidence="1">Cell membrane</location>
        <topology evidence="1">Single-pass membrane protein</topology>
    </subcellularLocation>
    <subcellularLocation>
        <location evidence="2">Membrane</location>
        <topology evidence="2">Single-pass type I membrane protein</topology>
    </subcellularLocation>
</comment>
<dbReference type="FunFam" id="3.80.10.10:FF:000101">
    <property type="entry name" value="LRR receptor-like serine/threonine-protein kinase ERECTA"/>
    <property type="match status" value="1"/>
</dbReference>
<proteinExistence type="inferred from homology"/>
<evidence type="ECO:0000256" key="19">
    <source>
        <dbReference type="SAM" id="Phobius"/>
    </source>
</evidence>
<evidence type="ECO:0000256" key="9">
    <source>
        <dbReference type="ARBA" id="ARBA00022692"/>
    </source>
</evidence>
<keyword evidence="13" id="KW-0418">Kinase</keyword>
<comment type="similarity">
    <text evidence="3">Belongs to the protein kinase superfamily. Ser/Thr protein kinase family.</text>
</comment>
<dbReference type="InterPro" id="IPR011009">
    <property type="entry name" value="Kinase-like_dom_sf"/>
</dbReference>
<keyword evidence="7" id="KW-0433">Leucine-rich repeat</keyword>
<dbReference type="PANTHER" id="PTHR45974:SF100">
    <property type="entry name" value="LRR RECEPTOR-LIKE KINASE FAMILY PROTEIN"/>
    <property type="match status" value="1"/>
</dbReference>
<dbReference type="InterPro" id="IPR001245">
    <property type="entry name" value="Ser-Thr/Tyr_kinase_cat_dom"/>
</dbReference>
<evidence type="ECO:0000313" key="22">
    <source>
        <dbReference type="Proteomes" id="UP000233551"/>
    </source>
</evidence>
<evidence type="ECO:0000256" key="2">
    <source>
        <dbReference type="ARBA" id="ARBA00004479"/>
    </source>
</evidence>
<dbReference type="Pfam" id="PF07714">
    <property type="entry name" value="PK_Tyr_Ser-Thr"/>
    <property type="match status" value="1"/>
</dbReference>
<keyword evidence="10" id="KW-0732">Signal</keyword>
<keyword evidence="15 19" id="KW-1133">Transmembrane helix</keyword>
<evidence type="ECO:0000259" key="20">
    <source>
        <dbReference type="PROSITE" id="PS50011"/>
    </source>
</evidence>
<evidence type="ECO:0000256" key="7">
    <source>
        <dbReference type="ARBA" id="ARBA00022614"/>
    </source>
</evidence>